<dbReference type="InterPro" id="IPR011010">
    <property type="entry name" value="DNA_brk_join_enz"/>
</dbReference>
<organism evidence="5 6">
    <name type="scientific">Acidipropionibacterium jensenii</name>
    <dbReference type="NCBI Taxonomy" id="1749"/>
    <lineage>
        <taxon>Bacteria</taxon>
        <taxon>Bacillati</taxon>
        <taxon>Actinomycetota</taxon>
        <taxon>Actinomycetes</taxon>
        <taxon>Propionibacteriales</taxon>
        <taxon>Propionibacteriaceae</taxon>
        <taxon>Acidipropionibacterium</taxon>
    </lineage>
</organism>
<sequence>MTSPESRESEAEEHRTTVAEGAEQWLQHLRDIGRHDGTLRTYRSKLKVSILPVLGDRFISDVQRGDIRSWWIELCAGTNPPNLKKGKITKRTNGQTRGAYMVAQTMWRWFVEQEWCSVSPVHLPGAAVYQPSKKMAAKDRVKVATPAQVRDLAYAMPTDLQVAVWLAAWCQLRQGEMLGLKRGDIDLKAATIHVSRSIERPEGGGLKEGPTKSEAGDRVVSIPESILPILRDHLAVHTGPGKRALVIHDDEGDWVHPTAFGKIWTKAAADAGLPGFRYHDLRHTGLTIFAQQGATLAELMNRGGHSDVQVALRYQHASLERDQELTAKLDERVVV</sequence>
<dbReference type="Gene3D" id="1.10.150.130">
    <property type="match status" value="1"/>
</dbReference>
<dbReference type="InterPro" id="IPR013762">
    <property type="entry name" value="Integrase-like_cat_sf"/>
</dbReference>
<dbReference type="GO" id="GO:0006310">
    <property type="term" value="P:DNA recombination"/>
    <property type="evidence" value="ECO:0007669"/>
    <property type="project" value="UniProtKB-KW"/>
</dbReference>
<dbReference type="InterPro" id="IPR050090">
    <property type="entry name" value="Tyrosine_recombinase_XerCD"/>
</dbReference>
<dbReference type="InterPro" id="IPR002104">
    <property type="entry name" value="Integrase_catalytic"/>
</dbReference>
<dbReference type="CDD" id="cd01189">
    <property type="entry name" value="INT_ICEBs1_C_like"/>
    <property type="match status" value="1"/>
</dbReference>
<keyword evidence="6" id="KW-1185">Reference proteome</keyword>
<evidence type="ECO:0000256" key="1">
    <source>
        <dbReference type="ARBA" id="ARBA00008857"/>
    </source>
</evidence>
<dbReference type="PROSITE" id="PS51898">
    <property type="entry name" value="TYR_RECOMBINASE"/>
    <property type="match status" value="1"/>
</dbReference>
<evidence type="ECO:0000259" key="4">
    <source>
        <dbReference type="PROSITE" id="PS51898"/>
    </source>
</evidence>
<keyword evidence="2" id="KW-0238">DNA-binding</keyword>
<feature type="domain" description="Tyr recombinase" evidence="4">
    <location>
        <begin position="139"/>
        <end position="327"/>
    </location>
</feature>
<name>A0A3S4UX10_9ACTN</name>
<protein>
    <submittedName>
        <fullName evidence="5">Site-specific tyrosine recombinase XerC</fullName>
    </submittedName>
</protein>
<dbReference type="GO" id="GO:0003677">
    <property type="term" value="F:DNA binding"/>
    <property type="evidence" value="ECO:0007669"/>
    <property type="project" value="UniProtKB-KW"/>
</dbReference>
<dbReference type="AlphaFoldDB" id="A0A3S4UX10"/>
<evidence type="ECO:0000256" key="2">
    <source>
        <dbReference type="ARBA" id="ARBA00023125"/>
    </source>
</evidence>
<dbReference type="Proteomes" id="UP000277858">
    <property type="component" value="Chromosome"/>
</dbReference>
<dbReference type="PANTHER" id="PTHR30349">
    <property type="entry name" value="PHAGE INTEGRASE-RELATED"/>
    <property type="match status" value="1"/>
</dbReference>
<keyword evidence="3" id="KW-0233">DNA recombination</keyword>
<dbReference type="SUPFAM" id="SSF56349">
    <property type="entry name" value="DNA breaking-rejoining enzymes"/>
    <property type="match status" value="1"/>
</dbReference>
<reference evidence="5 6" key="1">
    <citation type="submission" date="2018-12" db="EMBL/GenBank/DDBJ databases">
        <authorList>
            <consortium name="Pathogen Informatics"/>
        </authorList>
    </citation>
    <scope>NUCLEOTIDE SEQUENCE [LARGE SCALE GENOMIC DNA]</scope>
    <source>
        <strain evidence="5 6">NCTC13652</strain>
    </source>
</reference>
<dbReference type="OrthoDB" id="1822491at2"/>
<evidence type="ECO:0000313" key="6">
    <source>
        <dbReference type="Proteomes" id="UP000277858"/>
    </source>
</evidence>
<accession>A0A3S4UX10</accession>
<dbReference type="Pfam" id="PF00589">
    <property type="entry name" value="Phage_integrase"/>
    <property type="match status" value="1"/>
</dbReference>
<dbReference type="PANTHER" id="PTHR30349:SF64">
    <property type="entry name" value="PROPHAGE INTEGRASE INTD-RELATED"/>
    <property type="match status" value="1"/>
</dbReference>
<dbReference type="Gene3D" id="1.10.443.10">
    <property type="entry name" value="Intergrase catalytic core"/>
    <property type="match status" value="1"/>
</dbReference>
<dbReference type="STRING" id="1122997.GCA_000425285_02728"/>
<dbReference type="EMBL" id="LR134473">
    <property type="protein sequence ID" value="VEI02797.1"/>
    <property type="molecule type" value="Genomic_DNA"/>
</dbReference>
<proteinExistence type="inferred from homology"/>
<dbReference type="GO" id="GO:0015074">
    <property type="term" value="P:DNA integration"/>
    <property type="evidence" value="ECO:0007669"/>
    <property type="project" value="InterPro"/>
</dbReference>
<evidence type="ECO:0000313" key="5">
    <source>
        <dbReference type="EMBL" id="VEI02797.1"/>
    </source>
</evidence>
<dbReference type="RefSeq" id="WP_028703937.1">
    <property type="nucleotide sequence ID" value="NZ_JAKDOF010000204.1"/>
</dbReference>
<comment type="similarity">
    <text evidence="1">Belongs to the 'phage' integrase family.</text>
</comment>
<gene>
    <name evidence="5" type="ORF">NCTC13652_00982</name>
</gene>
<dbReference type="InterPro" id="IPR010998">
    <property type="entry name" value="Integrase_recombinase_N"/>
</dbReference>
<evidence type="ECO:0000256" key="3">
    <source>
        <dbReference type="ARBA" id="ARBA00023172"/>
    </source>
</evidence>